<sequence>MSSCSRCSSLATKSRSASFQVPKTGNARTSPDSYKSMPNIFTNRPEHHRAFVLSFFTVKAMFLTLNTTYPNNKYEGCFEDAVGGTGARLLDGPSFNGSSSLTQQSCKSFCTRKSTAAPAAPYRYFGTENGQDCRCGNSYKHSRATKTCRTACKGNNKQACGGTNAINVWVNQDFVAGGTSTLATLTRRPESVQSSRLTTISIYKLPRPTSTKKPSVNSYPTQGAGENRPPMWVGDGVDEPYFPDDSKYWEGQEPAPADKPKPTSGTKPRPGNAGYPANSKPSPKPASGYKATKPSGYPATPAKRWLSRFNLW</sequence>
<feature type="compositionally biased region" description="Low complexity" evidence="7">
    <location>
        <begin position="276"/>
        <end position="287"/>
    </location>
</feature>
<dbReference type="PANTHER" id="PTHR24269">
    <property type="entry name" value="KREMEN PROTEIN"/>
    <property type="match status" value="1"/>
</dbReference>
<evidence type="ECO:0000256" key="6">
    <source>
        <dbReference type="ARBA" id="ARBA00023180"/>
    </source>
</evidence>
<dbReference type="PANTHER" id="PTHR24269:SF16">
    <property type="entry name" value="PROTEIN SLG1"/>
    <property type="match status" value="1"/>
</dbReference>
<keyword evidence="2" id="KW-0812">Transmembrane</keyword>
<comment type="subcellular location">
    <subcellularLocation>
        <location evidence="1">Membrane</location>
        <topology evidence="1">Single-pass membrane protein</topology>
    </subcellularLocation>
</comment>
<evidence type="ECO:0000313" key="10">
    <source>
        <dbReference type="Proteomes" id="UP000001055"/>
    </source>
</evidence>
<protein>
    <recommendedName>
        <fullName evidence="8">WSC domain-containing protein</fullName>
    </recommendedName>
</protein>
<dbReference type="KEGG" id="pno:SNOG_00756"/>
<evidence type="ECO:0000313" key="9">
    <source>
        <dbReference type="EMBL" id="EAT92251.1"/>
    </source>
</evidence>
<dbReference type="AlphaFoldDB" id="Q0V5F8"/>
<keyword evidence="3" id="KW-0732">Signal</keyword>
<dbReference type="SMART" id="SM00321">
    <property type="entry name" value="WSC"/>
    <property type="match status" value="1"/>
</dbReference>
<feature type="compositionally biased region" description="Polar residues" evidence="7">
    <location>
        <begin position="208"/>
        <end position="221"/>
    </location>
</feature>
<evidence type="ECO:0000256" key="3">
    <source>
        <dbReference type="ARBA" id="ARBA00022729"/>
    </source>
</evidence>
<proteinExistence type="predicted"/>
<dbReference type="GeneID" id="5968327"/>
<dbReference type="GO" id="GO:0004888">
    <property type="term" value="F:transmembrane signaling receptor activity"/>
    <property type="evidence" value="ECO:0000318"/>
    <property type="project" value="GO_Central"/>
</dbReference>
<dbReference type="InterPro" id="IPR002889">
    <property type="entry name" value="WSC_carb-bd"/>
</dbReference>
<dbReference type="InParanoid" id="Q0V5F8"/>
<evidence type="ECO:0000256" key="2">
    <source>
        <dbReference type="ARBA" id="ARBA00022692"/>
    </source>
</evidence>
<organism evidence="9 10">
    <name type="scientific">Phaeosphaeria nodorum (strain SN15 / ATCC MYA-4574 / FGSC 10173)</name>
    <name type="common">Glume blotch fungus</name>
    <name type="synonym">Parastagonospora nodorum</name>
    <dbReference type="NCBI Taxonomy" id="321614"/>
    <lineage>
        <taxon>Eukaryota</taxon>
        <taxon>Fungi</taxon>
        <taxon>Dikarya</taxon>
        <taxon>Ascomycota</taxon>
        <taxon>Pezizomycotina</taxon>
        <taxon>Dothideomycetes</taxon>
        <taxon>Pleosporomycetidae</taxon>
        <taxon>Pleosporales</taxon>
        <taxon>Pleosporineae</taxon>
        <taxon>Phaeosphaeriaceae</taxon>
        <taxon>Parastagonospora</taxon>
    </lineage>
</organism>
<evidence type="ECO:0000256" key="7">
    <source>
        <dbReference type="SAM" id="MobiDB-lite"/>
    </source>
</evidence>
<dbReference type="STRING" id="321614.Q0V5F8"/>
<keyword evidence="6" id="KW-0325">Glycoprotein</keyword>
<dbReference type="RefSeq" id="XP_001791432.1">
    <property type="nucleotide sequence ID" value="XM_001791380.1"/>
</dbReference>
<dbReference type="HOGENOM" id="CLU_891691_0_0_1"/>
<dbReference type="InterPro" id="IPR051836">
    <property type="entry name" value="Kremen_rcpt"/>
</dbReference>
<dbReference type="VEuPathDB" id="FungiDB:JI435_426670"/>
<dbReference type="Pfam" id="PF01822">
    <property type="entry name" value="WSC"/>
    <property type="match status" value="1"/>
</dbReference>
<gene>
    <name evidence="9" type="ORF">SNOG_00756</name>
</gene>
<evidence type="ECO:0000256" key="1">
    <source>
        <dbReference type="ARBA" id="ARBA00004167"/>
    </source>
</evidence>
<evidence type="ECO:0000256" key="4">
    <source>
        <dbReference type="ARBA" id="ARBA00022989"/>
    </source>
</evidence>
<dbReference type="GO" id="GO:0005886">
    <property type="term" value="C:plasma membrane"/>
    <property type="evidence" value="ECO:0000318"/>
    <property type="project" value="GO_Central"/>
</dbReference>
<evidence type="ECO:0000259" key="8">
    <source>
        <dbReference type="PROSITE" id="PS51212"/>
    </source>
</evidence>
<dbReference type="PROSITE" id="PS51212">
    <property type="entry name" value="WSC"/>
    <property type="match status" value="1"/>
</dbReference>
<dbReference type="Proteomes" id="UP000001055">
    <property type="component" value="Unassembled WGS sequence"/>
</dbReference>
<name>Q0V5F8_PHANO</name>
<accession>Q0V5F8</accession>
<keyword evidence="5" id="KW-0472">Membrane</keyword>
<feature type="compositionally biased region" description="Basic and acidic residues" evidence="7">
    <location>
        <begin position="244"/>
        <end position="261"/>
    </location>
</feature>
<reference evidence="10" key="1">
    <citation type="journal article" date="2007" name="Plant Cell">
        <title>Dothideomycete-plant interactions illuminated by genome sequencing and EST analysis of the wheat pathogen Stagonospora nodorum.</title>
        <authorList>
            <person name="Hane J.K."/>
            <person name="Lowe R.G."/>
            <person name="Solomon P.S."/>
            <person name="Tan K.C."/>
            <person name="Schoch C.L."/>
            <person name="Spatafora J.W."/>
            <person name="Crous P.W."/>
            <person name="Kodira C."/>
            <person name="Birren B.W."/>
            <person name="Galagan J.E."/>
            <person name="Torriani S.F."/>
            <person name="McDonald B.A."/>
            <person name="Oliver R.P."/>
        </authorList>
    </citation>
    <scope>NUCLEOTIDE SEQUENCE [LARGE SCALE GENOMIC DNA]</scope>
    <source>
        <strain evidence="10">SN15 / ATCC MYA-4574 / FGSC 10173</strain>
    </source>
</reference>
<dbReference type="GO" id="GO:0007165">
    <property type="term" value="P:signal transduction"/>
    <property type="evidence" value="ECO:0000318"/>
    <property type="project" value="GO_Central"/>
</dbReference>
<keyword evidence="4" id="KW-1133">Transmembrane helix</keyword>
<feature type="domain" description="WSC" evidence="8">
    <location>
        <begin position="71"/>
        <end position="172"/>
    </location>
</feature>
<feature type="region of interest" description="Disordered" evidence="7">
    <location>
        <begin position="203"/>
        <end position="302"/>
    </location>
</feature>
<dbReference type="EMBL" id="CH445325">
    <property type="protein sequence ID" value="EAT92251.1"/>
    <property type="molecule type" value="Genomic_DNA"/>
</dbReference>
<evidence type="ECO:0000256" key="5">
    <source>
        <dbReference type="ARBA" id="ARBA00023136"/>
    </source>
</evidence>